<gene>
    <name evidence="2" type="ORF">TNIN_366391</name>
</gene>
<accession>A0A8X6XL65</accession>
<evidence type="ECO:0000313" key="3">
    <source>
        <dbReference type="Proteomes" id="UP000886998"/>
    </source>
</evidence>
<name>A0A8X6XL65_9ARAC</name>
<protein>
    <submittedName>
        <fullName evidence="2">Uncharacterized protein</fullName>
    </submittedName>
</protein>
<evidence type="ECO:0000313" key="2">
    <source>
        <dbReference type="EMBL" id="GFY54449.1"/>
    </source>
</evidence>
<organism evidence="2 3">
    <name type="scientific">Trichonephila inaurata madagascariensis</name>
    <dbReference type="NCBI Taxonomy" id="2747483"/>
    <lineage>
        <taxon>Eukaryota</taxon>
        <taxon>Metazoa</taxon>
        <taxon>Ecdysozoa</taxon>
        <taxon>Arthropoda</taxon>
        <taxon>Chelicerata</taxon>
        <taxon>Arachnida</taxon>
        <taxon>Araneae</taxon>
        <taxon>Araneomorphae</taxon>
        <taxon>Entelegynae</taxon>
        <taxon>Araneoidea</taxon>
        <taxon>Nephilidae</taxon>
        <taxon>Trichonephila</taxon>
        <taxon>Trichonephila inaurata</taxon>
    </lineage>
</organism>
<dbReference type="EMBL" id="BMAV01009866">
    <property type="protein sequence ID" value="GFY54449.1"/>
    <property type="molecule type" value="Genomic_DNA"/>
</dbReference>
<dbReference type="Proteomes" id="UP000886998">
    <property type="component" value="Unassembled WGS sequence"/>
</dbReference>
<feature type="compositionally biased region" description="Basic and acidic residues" evidence="1">
    <location>
        <begin position="19"/>
        <end position="33"/>
    </location>
</feature>
<feature type="region of interest" description="Disordered" evidence="1">
    <location>
        <begin position="1"/>
        <end position="79"/>
    </location>
</feature>
<feature type="compositionally biased region" description="Polar residues" evidence="1">
    <location>
        <begin position="1"/>
        <end position="17"/>
    </location>
</feature>
<reference evidence="2" key="1">
    <citation type="submission" date="2020-08" db="EMBL/GenBank/DDBJ databases">
        <title>Multicomponent nature underlies the extraordinary mechanical properties of spider dragline silk.</title>
        <authorList>
            <person name="Kono N."/>
            <person name="Nakamura H."/>
            <person name="Mori M."/>
            <person name="Yoshida Y."/>
            <person name="Ohtoshi R."/>
            <person name="Malay A.D."/>
            <person name="Moran D.A.P."/>
            <person name="Tomita M."/>
            <person name="Numata K."/>
            <person name="Arakawa K."/>
        </authorList>
    </citation>
    <scope>NUCLEOTIDE SEQUENCE</scope>
</reference>
<sequence length="79" mass="8075">SSLPTDTNEESTLNSTLVRAERSSSDMHKDLNYHKFRRGTTSTGGSTGSMGTRSTGSTGTRGTGGTTFTGDIAGTPGAT</sequence>
<feature type="compositionally biased region" description="Low complexity" evidence="1">
    <location>
        <begin position="39"/>
        <end position="58"/>
    </location>
</feature>
<keyword evidence="3" id="KW-1185">Reference proteome</keyword>
<dbReference type="AlphaFoldDB" id="A0A8X6XL65"/>
<proteinExistence type="predicted"/>
<comment type="caution">
    <text evidence="2">The sequence shown here is derived from an EMBL/GenBank/DDBJ whole genome shotgun (WGS) entry which is preliminary data.</text>
</comment>
<evidence type="ECO:0000256" key="1">
    <source>
        <dbReference type="SAM" id="MobiDB-lite"/>
    </source>
</evidence>
<feature type="non-terminal residue" evidence="2">
    <location>
        <position position="1"/>
    </location>
</feature>